<protein>
    <recommendedName>
        <fullName evidence="4">DUF5626 domain-containing protein</fullName>
    </recommendedName>
</protein>
<feature type="signal peptide" evidence="1">
    <location>
        <begin position="1"/>
        <end position="26"/>
    </location>
</feature>
<feature type="chain" id="PRO_5045261329" description="DUF5626 domain-containing protein" evidence="1">
    <location>
        <begin position="27"/>
        <end position="137"/>
    </location>
</feature>
<evidence type="ECO:0000313" key="3">
    <source>
        <dbReference type="Proteomes" id="UP001597189"/>
    </source>
</evidence>
<proteinExistence type="predicted"/>
<keyword evidence="1" id="KW-0732">Signal</keyword>
<evidence type="ECO:0000313" key="2">
    <source>
        <dbReference type="EMBL" id="MFD1454852.1"/>
    </source>
</evidence>
<evidence type="ECO:0008006" key="4">
    <source>
        <dbReference type="Google" id="ProtNLM"/>
    </source>
</evidence>
<dbReference type="Proteomes" id="UP001597189">
    <property type="component" value="Unassembled WGS sequence"/>
</dbReference>
<reference evidence="3" key="1">
    <citation type="journal article" date="2019" name="Int. J. Syst. Evol. Microbiol.">
        <title>The Global Catalogue of Microorganisms (GCM) 10K type strain sequencing project: providing services to taxonomists for standard genome sequencing and annotation.</title>
        <authorList>
            <consortium name="The Broad Institute Genomics Platform"/>
            <consortium name="The Broad Institute Genome Sequencing Center for Infectious Disease"/>
            <person name="Wu L."/>
            <person name="Ma J."/>
        </authorList>
    </citation>
    <scope>NUCLEOTIDE SEQUENCE [LARGE SCALE GENOMIC DNA]</scope>
    <source>
        <strain evidence="3">CCM 8979</strain>
    </source>
</reference>
<name>A0ABW4CZW2_9LACO</name>
<evidence type="ECO:0000256" key="1">
    <source>
        <dbReference type="SAM" id="SignalP"/>
    </source>
</evidence>
<comment type="caution">
    <text evidence="2">The sequence shown here is derived from an EMBL/GenBank/DDBJ whole genome shotgun (WGS) entry which is preliminary data.</text>
</comment>
<keyword evidence="3" id="KW-1185">Reference proteome</keyword>
<dbReference type="RefSeq" id="WP_203642874.1">
    <property type="nucleotide sequence ID" value="NZ_BOLN01000002.1"/>
</dbReference>
<organism evidence="2 3">
    <name type="scientific">Levilactobacillus lanxiensis</name>
    <dbReference type="NCBI Taxonomy" id="2799568"/>
    <lineage>
        <taxon>Bacteria</taxon>
        <taxon>Bacillati</taxon>
        <taxon>Bacillota</taxon>
        <taxon>Bacilli</taxon>
        <taxon>Lactobacillales</taxon>
        <taxon>Lactobacillaceae</taxon>
        <taxon>Levilactobacillus</taxon>
    </lineage>
</organism>
<gene>
    <name evidence="2" type="ORF">ACFQ44_04015</name>
</gene>
<accession>A0ABW4CZW2</accession>
<dbReference type="EMBL" id="JBHTOD010000002">
    <property type="protein sequence ID" value="MFD1454852.1"/>
    <property type="molecule type" value="Genomic_DNA"/>
</dbReference>
<sequence length="137" mass="15675">MTFKQVGVSLLTLVVLAPVMTVPASAKVKVIPKAMRGTWVTKPQYNKKPHIKKNMWLPSMKLVVYKKTAKWQMKGYLPSDTGYDHKIHKINAFQYSKDIVTLHGDALFTKWNFLSRQGKKLDFGQQMGGDIIMHRAK</sequence>